<sequence length="139" mass="15658">MRVGVKTAFLSGRLDTPRPKFTGRFKFSLPVRSCKHFDHQRETPHDKGGGAHSGVKWRRSRGKKSCGRVSPFFSVDFYLLSMFRLAEEGLICGGAHSGVKWRRSRGKKSCGSVSPFFSVDFYLLSMFRLAEEGLTCDES</sequence>
<proteinExistence type="predicted"/>
<keyword evidence="3" id="KW-1185">Reference proteome</keyword>
<feature type="compositionally biased region" description="Basic and acidic residues" evidence="1">
    <location>
        <begin position="39"/>
        <end position="49"/>
    </location>
</feature>
<evidence type="ECO:0000313" key="3">
    <source>
        <dbReference type="Proteomes" id="UP000784294"/>
    </source>
</evidence>
<gene>
    <name evidence="2" type="ORF">PXEA_LOCUS33557</name>
</gene>
<name>A0A448XMC0_9PLAT</name>
<accession>A0A448XMC0</accession>
<protein>
    <submittedName>
        <fullName evidence="2">Uncharacterized protein</fullName>
    </submittedName>
</protein>
<dbReference type="AlphaFoldDB" id="A0A448XMC0"/>
<dbReference type="Proteomes" id="UP000784294">
    <property type="component" value="Unassembled WGS sequence"/>
</dbReference>
<feature type="region of interest" description="Disordered" evidence="1">
    <location>
        <begin position="39"/>
        <end position="59"/>
    </location>
</feature>
<evidence type="ECO:0000256" key="1">
    <source>
        <dbReference type="SAM" id="MobiDB-lite"/>
    </source>
</evidence>
<evidence type="ECO:0000313" key="2">
    <source>
        <dbReference type="EMBL" id="VEL40117.1"/>
    </source>
</evidence>
<comment type="caution">
    <text evidence="2">The sequence shown here is derived from an EMBL/GenBank/DDBJ whole genome shotgun (WGS) entry which is preliminary data.</text>
</comment>
<reference evidence="2" key="1">
    <citation type="submission" date="2018-11" db="EMBL/GenBank/DDBJ databases">
        <authorList>
            <consortium name="Pathogen Informatics"/>
        </authorList>
    </citation>
    <scope>NUCLEOTIDE SEQUENCE</scope>
</reference>
<dbReference type="EMBL" id="CAAALY010263743">
    <property type="protein sequence ID" value="VEL40117.1"/>
    <property type="molecule type" value="Genomic_DNA"/>
</dbReference>
<organism evidence="2 3">
    <name type="scientific">Protopolystoma xenopodis</name>
    <dbReference type="NCBI Taxonomy" id="117903"/>
    <lineage>
        <taxon>Eukaryota</taxon>
        <taxon>Metazoa</taxon>
        <taxon>Spiralia</taxon>
        <taxon>Lophotrochozoa</taxon>
        <taxon>Platyhelminthes</taxon>
        <taxon>Monogenea</taxon>
        <taxon>Polyopisthocotylea</taxon>
        <taxon>Polystomatidea</taxon>
        <taxon>Polystomatidae</taxon>
        <taxon>Protopolystoma</taxon>
    </lineage>
</organism>